<dbReference type="EMBL" id="LBIC01000022">
    <property type="protein sequence ID" value="KKW89379.1"/>
    <property type="molecule type" value="Genomic_DNA"/>
</dbReference>
<evidence type="ECO:0000313" key="1">
    <source>
        <dbReference type="EMBL" id="KKW89379.1"/>
    </source>
</evidence>
<dbReference type="Proteomes" id="UP000033874">
    <property type="component" value="Unassembled WGS sequence"/>
</dbReference>
<evidence type="ECO:0000313" key="2">
    <source>
        <dbReference type="Proteomes" id="UP000033874"/>
    </source>
</evidence>
<accession>A0A0M3ALF3</accession>
<reference evidence="1 2" key="1">
    <citation type="submission" date="2015-04" db="EMBL/GenBank/DDBJ databases">
        <title>Genome sequence of aromatic hydrocarbons-degrading Sphingobium chungbukense DJ77.</title>
        <authorList>
            <person name="Kim Y.-C."/>
            <person name="Chae J.-C."/>
        </authorList>
    </citation>
    <scope>NUCLEOTIDE SEQUENCE [LARGE SCALE GENOMIC DNA]</scope>
    <source>
        <strain evidence="1 2">DJ77</strain>
    </source>
</reference>
<sequence length="153" mass="17079">MQAGFLAVILEDMAHKRLSVRDLSGATGIGKSRLGAVLHRNVAKRPPITVPELAMLLDALDIHILQAWLRGEALIHIGLYGDSRLNRLLPLLAEFYLDLPRKLLDALAQIEGADGTELRRGWSEPFSNAVAKRMAHEITRVVERRNALTDLRF</sequence>
<comment type="caution">
    <text evidence="1">The sequence shown here is derived from an EMBL/GenBank/DDBJ whole genome shotgun (WGS) entry which is preliminary data.</text>
</comment>
<organism evidence="1 2">
    <name type="scientific">Sphingobium chungbukense</name>
    <dbReference type="NCBI Taxonomy" id="56193"/>
    <lineage>
        <taxon>Bacteria</taxon>
        <taxon>Pseudomonadati</taxon>
        <taxon>Pseudomonadota</taxon>
        <taxon>Alphaproteobacteria</taxon>
        <taxon>Sphingomonadales</taxon>
        <taxon>Sphingomonadaceae</taxon>
        <taxon>Sphingobium</taxon>
    </lineage>
</organism>
<name>A0A0M3ALF3_9SPHN</name>
<dbReference type="AlphaFoldDB" id="A0A0M3ALF3"/>
<gene>
    <name evidence="1" type="ORF">YP76_25890</name>
</gene>
<protein>
    <submittedName>
        <fullName evidence="1">Uncharacterized protein</fullName>
    </submittedName>
</protein>
<keyword evidence="2" id="KW-1185">Reference proteome</keyword>
<proteinExistence type="predicted"/>
<dbReference type="PATRIC" id="fig|56193.3.peg.5467"/>